<reference evidence="2" key="1">
    <citation type="journal article" date="2022" name="Mol. Ecol. Resour.">
        <title>The genomes of chicory, endive, great burdock and yacon provide insights into Asteraceae palaeo-polyploidization history and plant inulin production.</title>
        <authorList>
            <person name="Fan W."/>
            <person name="Wang S."/>
            <person name="Wang H."/>
            <person name="Wang A."/>
            <person name="Jiang F."/>
            <person name="Liu H."/>
            <person name="Zhao H."/>
            <person name="Xu D."/>
            <person name="Zhang Y."/>
        </authorList>
    </citation>
    <scope>NUCLEOTIDE SEQUENCE [LARGE SCALE GENOMIC DNA]</scope>
    <source>
        <strain evidence="2">cv. Punajuju</strain>
    </source>
</reference>
<gene>
    <name evidence="1" type="ORF">L2E82_08154</name>
</gene>
<comment type="caution">
    <text evidence="1">The sequence shown here is derived from an EMBL/GenBank/DDBJ whole genome shotgun (WGS) entry which is preliminary data.</text>
</comment>
<evidence type="ECO:0000313" key="1">
    <source>
        <dbReference type="EMBL" id="KAI3778770.1"/>
    </source>
</evidence>
<protein>
    <submittedName>
        <fullName evidence="1">Uncharacterized protein</fullName>
    </submittedName>
</protein>
<accession>A0ACB9G5T8</accession>
<dbReference type="Proteomes" id="UP001055811">
    <property type="component" value="Linkage Group LG02"/>
</dbReference>
<dbReference type="EMBL" id="CM042010">
    <property type="protein sequence ID" value="KAI3778770.1"/>
    <property type="molecule type" value="Genomic_DNA"/>
</dbReference>
<proteinExistence type="predicted"/>
<reference evidence="1 2" key="2">
    <citation type="journal article" date="2022" name="Mol. Ecol. Resour.">
        <title>The genomes of chicory, endive, great burdock and yacon provide insights into Asteraceae paleo-polyploidization history and plant inulin production.</title>
        <authorList>
            <person name="Fan W."/>
            <person name="Wang S."/>
            <person name="Wang H."/>
            <person name="Wang A."/>
            <person name="Jiang F."/>
            <person name="Liu H."/>
            <person name="Zhao H."/>
            <person name="Xu D."/>
            <person name="Zhang Y."/>
        </authorList>
    </citation>
    <scope>NUCLEOTIDE SEQUENCE [LARGE SCALE GENOMIC DNA]</scope>
    <source>
        <strain evidence="2">cv. Punajuju</strain>
        <tissue evidence="1">Leaves</tissue>
    </source>
</reference>
<evidence type="ECO:0000313" key="2">
    <source>
        <dbReference type="Proteomes" id="UP001055811"/>
    </source>
</evidence>
<sequence length="136" mass="15783">MVKRRRRRGVGDVDDVGDGRETKVDRNKNKGGRRGKAESAIPRLLDTTFSTVSRISVQTARSLPHTLQKSIETKIKEEGEVSQDGETKLQNFYLFVLYTKLLHYTFICIYNIHVMVHDNKYTKKHSVYITFFLKCD</sequence>
<keyword evidence="2" id="KW-1185">Reference proteome</keyword>
<name>A0ACB9G5T8_CICIN</name>
<organism evidence="1 2">
    <name type="scientific">Cichorium intybus</name>
    <name type="common">Chicory</name>
    <dbReference type="NCBI Taxonomy" id="13427"/>
    <lineage>
        <taxon>Eukaryota</taxon>
        <taxon>Viridiplantae</taxon>
        <taxon>Streptophyta</taxon>
        <taxon>Embryophyta</taxon>
        <taxon>Tracheophyta</taxon>
        <taxon>Spermatophyta</taxon>
        <taxon>Magnoliopsida</taxon>
        <taxon>eudicotyledons</taxon>
        <taxon>Gunneridae</taxon>
        <taxon>Pentapetalae</taxon>
        <taxon>asterids</taxon>
        <taxon>campanulids</taxon>
        <taxon>Asterales</taxon>
        <taxon>Asteraceae</taxon>
        <taxon>Cichorioideae</taxon>
        <taxon>Cichorieae</taxon>
        <taxon>Cichoriinae</taxon>
        <taxon>Cichorium</taxon>
    </lineage>
</organism>